<feature type="transmembrane region" description="Helical" evidence="6">
    <location>
        <begin position="21"/>
        <end position="43"/>
    </location>
</feature>
<dbReference type="GO" id="GO:0005886">
    <property type="term" value="C:plasma membrane"/>
    <property type="evidence" value="ECO:0007669"/>
    <property type="project" value="UniProtKB-SubCell"/>
</dbReference>
<evidence type="ECO:0000259" key="7">
    <source>
        <dbReference type="Pfam" id="PF02687"/>
    </source>
</evidence>
<evidence type="ECO:0000259" key="8">
    <source>
        <dbReference type="Pfam" id="PF12704"/>
    </source>
</evidence>
<keyword evidence="2" id="KW-1003">Cell membrane</keyword>
<reference evidence="9 10" key="1">
    <citation type="submission" date="2019-08" db="EMBL/GenBank/DDBJ databases">
        <title>Genomes of Subsaximicrobium wynnwilliamsii strains.</title>
        <authorList>
            <person name="Bowman J.P."/>
        </authorList>
    </citation>
    <scope>NUCLEOTIDE SEQUENCE [LARGE SCALE GENOMIC DNA]</scope>
    <source>
        <strain evidence="9 10">2-80-2</strain>
    </source>
</reference>
<evidence type="ECO:0000256" key="6">
    <source>
        <dbReference type="SAM" id="Phobius"/>
    </source>
</evidence>
<feature type="transmembrane region" description="Helical" evidence="6">
    <location>
        <begin position="352"/>
        <end position="374"/>
    </location>
</feature>
<evidence type="ECO:0000313" key="9">
    <source>
        <dbReference type="EMBL" id="TXD88294.1"/>
    </source>
</evidence>
<gene>
    <name evidence="9" type="ORF">ESY86_13375</name>
</gene>
<dbReference type="Pfam" id="PF12704">
    <property type="entry name" value="MacB_PCD"/>
    <property type="match status" value="1"/>
</dbReference>
<keyword evidence="3 6" id="KW-0812">Transmembrane</keyword>
<feature type="transmembrane region" description="Helical" evidence="6">
    <location>
        <begin position="296"/>
        <end position="318"/>
    </location>
</feature>
<dbReference type="InterPro" id="IPR050250">
    <property type="entry name" value="Macrolide_Exporter_MacB"/>
</dbReference>
<dbReference type="AlphaFoldDB" id="A0A5C6ZE41"/>
<dbReference type="InterPro" id="IPR003838">
    <property type="entry name" value="ABC3_permease_C"/>
</dbReference>
<accession>A0A5C6ZE41</accession>
<dbReference type="GO" id="GO:0022857">
    <property type="term" value="F:transmembrane transporter activity"/>
    <property type="evidence" value="ECO:0007669"/>
    <property type="project" value="TreeGrafter"/>
</dbReference>
<keyword evidence="10" id="KW-1185">Reference proteome</keyword>
<dbReference type="PANTHER" id="PTHR30572">
    <property type="entry name" value="MEMBRANE COMPONENT OF TRANSPORTER-RELATED"/>
    <property type="match status" value="1"/>
</dbReference>
<dbReference type="OrthoDB" id="8740261at2"/>
<keyword evidence="5 6" id="KW-0472">Membrane</keyword>
<organism evidence="9 10">
    <name type="scientific">Subsaximicrobium wynnwilliamsii</name>
    <dbReference type="NCBI Taxonomy" id="291179"/>
    <lineage>
        <taxon>Bacteria</taxon>
        <taxon>Pseudomonadati</taxon>
        <taxon>Bacteroidota</taxon>
        <taxon>Flavobacteriia</taxon>
        <taxon>Flavobacteriales</taxon>
        <taxon>Flavobacteriaceae</taxon>
        <taxon>Subsaximicrobium</taxon>
    </lineage>
</organism>
<dbReference type="Pfam" id="PF02687">
    <property type="entry name" value="FtsX"/>
    <property type="match status" value="2"/>
</dbReference>
<feature type="transmembrane region" description="Helical" evidence="6">
    <location>
        <begin position="435"/>
        <end position="458"/>
    </location>
</feature>
<feature type="transmembrane region" description="Helical" evidence="6">
    <location>
        <begin position="386"/>
        <end position="414"/>
    </location>
</feature>
<feature type="domain" description="ABC3 transporter permease C-terminal" evidence="7">
    <location>
        <begin position="302"/>
        <end position="419"/>
    </location>
</feature>
<evidence type="ECO:0000256" key="3">
    <source>
        <dbReference type="ARBA" id="ARBA00022692"/>
    </source>
</evidence>
<proteinExistence type="predicted"/>
<evidence type="ECO:0000256" key="4">
    <source>
        <dbReference type="ARBA" id="ARBA00022989"/>
    </source>
</evidence>
<sequence length="807" mass="88451">MIRNYFKIAWRSLQKNKLQTFINLLGLTVGTVCCLSILIYVMAQFGYEKQFKNSNSIYRITTTVTSDGIGTQVSAGSSPPIAFALKEDYPEVKEVCRVVYFGEGNNGLLRATGSDKAYYEPRGYIADSTFFKLFNYPFLEGKPEGALNAPNAVVLSKSLAMKIFGNEKALGKTLVLGSGEGQQTLTIKGVFKDDFGKSHLNPNYILTMNSNGVGSFVRSVQNFATQNFALTYVKLITGANVGGLQKKLPVFLQRHGAADLAAVGFEKSLSLQKVSDIHLYSKGIRSQIDKISDINYLYLLLILALFIQLVACINFINLSTARANKRAKEIGVRKAIGADKGDLIRQFLGESVLLSLFASVLSLPLTALALPFVNELTQGAIGYSNIFSWPILVTLLGLGILTGLIAGLYPALILSSIKPVKVLKSSVNLNIGNGYLRKGLVVFQFVVSIGLISSVIIISQQVRHSQKMDMGFNKDNLIAIRLGTETDLRNFNSLATQFSSIKGVAEVSGSNNYPSELILGDLGMHLPGKNPTHLTLVHYTGVSPNYFNTVGTKLLVGRDLRSNDSIQVVVNKATLDAFNIPLDKAIGSILVQANEGSSTNHELVGVAEDYHFASLKEEIAPMLIFNETSPGWIILKANTNNYKNLLNDLERSWKNINANTPFVFNFVDKEVEKLYAEEKRLGKISVVFTSLAILISCLGLFGLVSFVAEQKKKEIGIRKVLGASVQNMVRLLTKDFVRLVGIAFIIAAPLAYVVMQKWLQDFPYRITIEWWVFLIAGGAALLITLLTVSFQAIKAAIANPVKSLRTE</sequence>
<comment type="caution">
    <text evidence="9">The sequence shown here is derived from an EMBL/GenBank/DDBJ whole genome shotgun (WGS) entry which is preliminary data.</text>
</comment>
<dbReference type="Proteomes" id="UP000321578">
    <property type="component" value="Unassembled WGS sequence"/>
</dbReference>
<dbReference type="RefSeq" id="WP_147087094.1">
    <property type="nucleotide sequence ID" value="NZ_VORM01000009.1"/>
</dbReference>
<evidence type="ECO:0000256" key="5">
    <source>
        <dbReference type="ARBA" id="ARBA00023136"/>
    </source>
</evidence>
<feature type="domain" description="ABC3 transporter permease C-terminal" evidence="7">
    <location>
        <begin position="687"/>
        <end position="800"/>
    </location>
</feature>
<evidence type="ECO:0000256" key="1">
    <source>
        <dbReference type="ARBA" id="ARBA00004651"/>
    </source>
</evidence>
<keyword evidence="4 6" id="KW-1133">Transmembrane helix</keyword>
<feature type="transmembrane region" description="Helical" evidence="6">
    <location>
        <begin position="736"/>
        <end position="755"/>
    </location>
</feature>
<feature type="domain" description="MacB-like periplasmic core" evidence="8">
    <location>
        <begin position="20"/>
        <end position="247"/>
    </location>
</feature>
<evidence type="ECO:0000313" key="10">
    <source>
        <dbReference type="Proteomes" id="UP000321578"/>
    </source>
</evidence>
<dbReference type="InterPro" id="IPR025857">
    <property type="entry name" value="MacB_PCD"/>
</dbReference>
<comment type="subcellular location">
    <subcellularLocation>
        <location evidence="1">Cell membrane</location>
        <topology evidence="1">Multi-pass membrane protein</topology>
    </subcellularLocation>
</comment>
<evidence type="ECO:0000256" key="2">
    <source>
        <dbReference type="ARBA" id="ARBA00022475"/>
    </source>
</evidence>
<feature type="transmembrane region" description="Helical" evidence="6">
    <location>
        <begin position="686"/>
        <end position="708"/>
    </location>
</feature>
<dbReference type="PANTHER" id="PTHR30572:SF18">
    <property type="entry name" value="ABC-TYPE MACROLIDE FAMILY EXPORT SYSTEM PERMEASE COMPONENT 2"/>
    <property type="match status" value="1"/>
</dbReference>
<name>A0A5C6ZE41_9FLAO</name>
<feature type="transmembrane region" description="Helical" evidence="6">
    <location>
        <begin position="770"/>
        <end position="793"/>
    </location>
</feature>
<dbReference type="EMBL" id="VORO01000015">
    <property type="protein sequence ID" value="TXD88294.1"/>
    <property type="molecule type" value="Genomic_DNA"/>
</dbReference>
<protein>
    <submittedName>
        <fullName evidence="9">FtsX-like permease family protein</fullName>
    </submittedName>
</protein>